<dbReference type="AlphaFoldDB" id="A0AAV1LHS1"/>
<organism evidence="2 3">
    <name type="scientific">Parnassius mnemosyne</name>
    <name type="common">clouded apollo</name>
    <dbReference type="NCBI Taxonomy" id="213953"/>
    <lineage>
        <taxon>Eukaryota</taxon>
        <taxon>Metazoa</taxon>
        <taxon>Ecdysozoa</taxon>
        <taxon>Arthropoda</taxon>
        <taxon>Hexapoda</taxon>
        <taxon>Insecta</taxon>
        <taxon>Pterygota</taxon>
        <taxon>Neoptera</taxon>
        <taxon>Endopterygota</taxon>
        <taxon>Lepidoptera</taxon>
        <taxon>Glossata</taxon>
        <taxon>Ditrysia</taxon>
        <taxon>Papilionoidea</taxon>
        <taxon>Papilionidae</taxon>
        <taxon>Parnassiinae</taxon>
        <taxon>Parnassini</taxon>
        <taxon>Parnassius</taxon>
        <taxon>Driopa</taxon>
    </lineage>
</organism>
<dbReference type="InterPro" id="IPR036397">
    <property type="entry name" value="RNaseH_sf"/>
</dbReference>
<protein>
    <recommendedName>
        <fullName evidence="4">Transposase</fullName>
    </recommendedName>
</protein>
<evidence type="ECO:0000313" key="3">
    <source>
        <dbReference type="Proteomes" id="UP001314205"/>
    </source>
</evidence>
<reference evidence="2 3" key="1">
    <citation type="submission" date="2023-11" db="EMBL/GenBank/DDBJ databases">
        <authorList>
            <person name="Hedman E."/>
            <person name="Englund M."/>
            <person name="Stromberg M."/>
            <person name="Nyberg Akerstrom W."/>
            <person name="Nylinder S."/>
            <person name="Jareborg N."/>
            <person name="Kallberg Y."/>
            <person name="Kronander E."/>
        </authorList>
    </citation>
    <scope>NUCLEOTIDE SEQUENCE [LARGE SCALE GENOMIC DNA]</scope>
</reference>
<dbReference type="Gene3D" id="3.30.420.10">
    <property type="entry name" value="Ribonuclease H-like superfamily/Ribonuclease H"/>
    <property type="match status" value="1"/>
</dbReference>
<dbReference type="Pfam" id="PF13412">
    <property type="entry name" value="HTH_24"/>
    <property type="match status" value="1"/>
</dbReference>
<proteinExistence type="predicted"/>
<evidence type="ECO:0000256" key="1">
    <source>
        <dbReference type="SAM" id="MobiDB-lite"/>
    </source>
</evidence>
<evidence type="ECO:0000313" key="2">
    <source>
        <dbReference type="EMBL" id="CAK1593589.1"/>
    </source>
</evidence>
<dbReference type="GO" id="GO:0003676">
    <property type="term" value="F:nucleic acid binding"/>
    <property type="evidence" value="ECO:0007669"/>
    <property type="project" value="InterPro"/>
</dbReference>
<dbReference type="EMBL" id="CAVLGL010000088">
    <property type="protein sequence ID" value="CAK1593589.1"/>
    <property type="molecule type" value="Genomic_DNA"/>
</dbReference>
<sequence length="156" mass="18080">MSRASVFDWYKLFKESRERVDDEPRPGRPSTSTDDQHVNKMKELVLENPRLTVRDLTDIVGLSEGSVKSILKDHLSLRKVNARLVPKSLNFLEKQRRVDVCGTMLSDYQDVMKRIITGDESWIYAYDPETDDQSAEYEVSRSRKNHVKASQKSRSC</sequence>
<gene>
    <name evidence="2" type="ORF">PARMNEM_LOCUS13350</name>
</gene>
<feature type="region of interest" description="Disordered" evidence="1">
    <location>
        <begin position="135"/>
        <end position="156"/>
    </location>
</feature>
<dbReference type="InterPro" id="IPR052709">
    <property type="entry name" value="Transposase-MT_Hybrid"/>
</dbReference>
<name>A0AAV1LHS1_9NEOP</name>
<dbReference type="PANTHER" id="PTHR46060">
    <property type="entry name" value="MARINER MOS1 TRANSPOSASE-LIKE PROTEIN"/>
    <property type="match status" value="1"/>
</dbReference>
<feature type="region of interest" description="Disordered" evidence="1">
    <location>
        <begin position="18"/>
        <end position="38"/>
    </location>
</feature>
<accession>A0AAV1LHS1</accession>
<feature type="compositionally biased region" description="Basic residues" evidence="1">
    <location>
        <begin position="142"/>
        <end position="156"/>
    </location>
</feature>
<keyword evidence="3" id="KW-1185">Reference proteome</keyword>
<comment type="caution">
    <text evidence="2">The sequence shown here is derived from an EMBL/GenBank/DDBJ whole genome shotgun (WGS) entry which is preliminary data.</text>
</comment>
<evidence type="ECO:0008006" key="4">
    <source>
        <dbReference type="Google" id="ProtNLM"/>
    </source>
</evidence>
<dbReference type="PANTHER" id="PTHR46060:SF1">
    <property type="entry name" value="MARINER MOS1 TRANSPOSASE-LIKE PROTEIN"/>
    <property type="match status" value="1"/>
</dbReference>
<dbReference type="Proteomes" id="UP001314205">
    <property type="component" value="Unassembled WGS sequence"/>
</dbReference>